<keyword evidence="2" id="KW-0378">Hydrolase</keyword>
<evidence type="ECO:0000256" key="5">
    <source>
        <dbReference type="SAM" id="Phobius"/>
    </source>
</evidence>
<proteinExistence type="predicted"/>
<dbReference type="InterPro" id="IPR036397">
    <property type="entry name" value="RNaseH_sf"/>
</dbReference>
<dbReference type="SUPFAM" id="SSF53098">
    <property type="entry name" value="Ribonuclease H-like"/>
    <property type="match status" value="1"/>
</dbReference>
<dbReference type="GO" id="GO:0005737">
    <property type="term" value="C:cytoplasm"/>
    <property type="evidence" value="ECO:0007669"/>
    <property type="project" value="TreeGrafter"/>
</dbReference>
<dbReference type="CDD" id="cd06141">
    <property type="entry name" value="WRN_exo"/>
    <property type="match status" value="1"/>
</dbReference>
<feature type="transmembrane region" description="Helical" evidence="5">
    <location>
        <begin position="6"/>
        <end position="28"/>
    </location>
</feature>
<dbReference type="GO" id="GO:0003676">
    <property type="term" value="F:nucleic acid binding"/>
    <property type="evidence" value="ECO:0007669"/>
    <property type="project" value="InterPro"/>
</dbReference>
<gene>
    <name evidence="7" type="ORF">C7M84_022940</name>
</gene>
<keyword evidence="8" id="KW-1185">Reference proteome</keyword>
<keyword evidence="1" id="KW-0540">Nuclease</keyword>
<keyword evidence="5" id="KW-1133">Transmembrane helix</keyword>
<dbReference type="Pfam" id="PF01612">
    <property type="entry name" value="DNA_pol_A_exo1"/>
    <property type="match status" value="1"/>
</dbReference>
<keyword evidence="5" id="KW-0812">Transmembrane</keyword>
<evidence type="ECO:0000256" key="2">
    <source>
        <dbReference type="ARBA" id="ARBA00022801"/>
    </source>
</evidence>
<dbReference type="SMART" id="SM00474">
    <property type="entry name" value="35EXOc"/>
    <property type="match status" value="1"/>
</dbReference>
<dbReference type="InterPro" id="IPR012337">
    <property type="entry name" value="RNaseH-like_sf"/>
</dbReference>
<reference evidence="7 8" key="2">
    <citation type="submission" date="2019-01" db="EMBL/GenBank/DDBJ databases">
        <title>The decoding of complex shrimp genome reveals the adaptation for benthos swimmer, frequently molting mechanism and breeding impact on genome.</title>
        <authorList>
            <person name="Sun Y."/>
            <person name="Gao Y."/>
            <person name="Yu Y."/>
        </authorList>
    </citation>
    <scope>NUCLEOTIDE SEQUENCE [LARGE SCALE GENOMIC DNA]</scope>
    <source>
        <tissue evidence="7">Muscle</tissue>
    </source>
</reference>
<name>A0A423U5B5_PENVA</name>
<keyword evidence="5" id="KW-0472">Membrane</keyword>
<evidence type="ECO:0000259" key="6">
    <source>
        <dbReference type="SMART" id="SM00474"/>
    </source>
</evidence>
<dbReference type="PANTHER" id="PTHR13620:SF104">
    <property type="entry name" value="EXONUCLEASE 3'-5' DOMAIN-CONTAINING PROTEIN 2"/>
    <property type="match status" value="1"/>
</dbReference>
<reference evidence="7 8" key="1">
    <citation type="submission" date="2018-04" db="EMBL/GenBank/DDBJ databases">
        <authorList>
            <person name="Zhang X."/>
            <person name="Yuan J."/>
            <person name="Li F."/>
            <person name="Xiang J."/>
        </authorList>
    </citation>
    <scope>NUCLEOTIDE SEQUENCE [LARGE SCALE GENOMIC DNA]</scope>
    <source>
        <tissue evidence="7">Muscle</tissue>
    </source>
</reference>
<dbReference type="Gene3D" id="3.30.420.10">
    <property type="entry name" value="Ribonuclease H-like superfamily/Ribonuclease H"/>
    <property type="match status" value="1"/>
</dbReference>
<evidence type="ECO:0000256" key="4">
    <source>
        <dbReference type="SAM" id="MobiDB-lite"/>
    </source>
</evidence>
<protein>
    <submittedName>
        <fullName evidence="7">Putative exonuclease 3</fullName>
    </submittedName>
</protein>
<dbReference type="Proteomes" id="UP000283509">
    <property type="component" value="Unassembled WGS sequence"/>
</dbReference>
<keyword evidence="3 7" id="KW-0269">Exonuclease</keyword>
<evidence type="ECO:0000256" key="3">
    <source>
        <dbReference type="ARBA" id="ARBA00022839"/>
    </source>
</evidence>
<dbReference type="PANTHER" id="PTHR13620">
    <property type="entry name" value="3-5 EXONUCLEASE"/>
    <property type="match status" value="1"/>
</dbReference>
<comment type="caution">
    <text evidence="7">The sequence shown here is derived from an EMBL/GenBank/DDBJ whole genome shotgun (WGS) entry which is preliminary data.</text>
</comment>
<dbReference type="InterPro" id="IPR051132">
    <property type="entry name" value="3-5_Exonuclease_domain"/>
</dbReference>
<accession>A0A423U5B5</accession>
<dbReference type="GO" id="GO:0006139">
    <property type="term" value="P:nucleobase-containing compound metabolic process"/>
    <property type="evidence" value="ECO:0007669"/>
    <property type="project" value="InterPro"/>
</dbReference>
<organism evidence="7 8">
    <name type="scientific">Penaeus vannamei</name>
    <name type="common">Whiteleg shrimp</name>
    <name type="synonym">Litopenaeus vannamei</name>
    <dbReference type="NCBI Taxonomy" id="6689"/>
    <lineage>
        <taxon>Eukaryota</taxon>
        <taxon>Metazoa</taxon>
        <taxon>Ecdysozoa</taxon>
        <taxon>Arthropoda</taxon>
        <taxon>Crustacea</taxon>
        <taxon>Multicrustacea</taxon>
        <taxon>Malacostraca</taxon>
        <taxon>Eumalacostraca</taxon>
        <taxon>Eucarida</taxon>
        <taxon>Decapoda</taxon>
        <taxon>Dendrobranchiata</taxon>
        <taxon>Penaeoidea</taxon>
        <taxon>Penaeidae</taxon>
        <taxon>Penaeus</taxon>
    </lineage>
</organism>
<dbReference type="STRING" id="6689.A0A423U5B5"/>
<dbReference type="AlphaFoldDB" id="A0A423U5B5"/>
<dbReference type="EMBL" id="QCYY01000630">
    <property type="protein sequence ID" value="ROT83879.1"/>
    <property type="molecule type" value="Genomic_DNA"/>
</dbReference>
<feature type="region of interest" description="Disordered" evidence="4">
    <location>
        <begin position="607"/>
        <end position="673"/>
    </location>
</feature>
<sequence>MSIPWAHNHSATVGGLLLGVGVAGTLFYHRHTIAHSLHNMRLHALLEMTNRRIVIVTDKKSWDEVAPLFMREASSEGAVGFDCEWVQVRGKRRPVALLQLASCSGLCVLVRLSLLNDGIPDSLRAFLEDEKILKVGVGPNEDSNYLAEDYNIQVRGCVDLRHLVQRCLSLESLDAESASKGQEVSQGRTTAGGMGLNALAERYLGRTLDKDWRVRASDWEAKMLTKRQKRYAAEDALVGIHILIALMEKLWTLDSVTTPFLPKSAWQQRLRQEVHQACSGLLDVKFTSNKRNQDAGSSRGGQIPPNKFKPHTRAYSLRQGPLYHNCQLRAPDDQPLCTIDPKKAHWYVAKGLGVLVSEEPLVVRLNFEPAGRPQTELQDGQFYLQERQNLCVVCGKDQSYIRKNVVPHEYRKYFPAILKHHQNHDVVLLCLECHRISNIRDNALRSQLAEECDAPIGTDKDVKATFDKAKKAVRYAASALLRKPAGIPEKRIAELQGVVRRHYGVEELTRELLEEAANMEVKVYNKEYQAHGHKVFEVYSKVGLVKLEQRWRQHFLSSMKPEHLPECWSVTHNDYKLRLKMARLPLDHPDRHNYKLALVGTEGTIHVPYDPSQDRRRTVEEGSMPSMEVTHDGSPSTEESEDELMGEDERERYGEIDEANSDSDPYGEDIIQE</sequence>
<feature type="domain" description="3'-5' exonuclease" evidence="6">
    <location>
        <begin position="56"/>
        <end position="251"/>
    </location>
</feature>
<dbReference type="InterPro" id="IPR002562">
    <property type="entry name" value="3'-5'_exonuclease_dom"/>
</dbReference>
<evidence type="ECO:0000256" key="1">
    <source>
        <dbReference type="ARBA" id="ARBA00022722"/>
    </source>
</evidence>
<dbReference type="OrthoDB" id="1920326at2759"/>
<evidence type="ECO:0000313" key="7">
    <source>
        <dbReference type="EMBL" id="ROT83879.1"/>
    </source>
</evidence>
<feature type="compositionally biased region" description="Acidic residues" evidence="4">
    <location>
        <begin position="656"/>
        <end position="673"/>
    </location>
</feature>
<dbReference type="GO" id="GO:0008408">
    <property type="term" value="F:3'-5' exonuclease activity"/>
    <property type="evidence" value="ECO:0007669"/>
    <property type="project" value="InterPro"/>
</dbReference>
<evidence type="ECO:0000313" key="8">
    <source>
        <dbReference type="Proteomes" id="UP000283509"/>
    </source>
</evidence>
<feature type="region of interest" description="Disordered" evidence="4">
    <location>
        <begin position="289"/>
        <end position="310"/>
    </location>
</feature>
<dbReference type="GO" id="GO:0005634">
    <property type="term" value="C:nucleus"/>
    <property type="evidence" value="ECO:0007669"/>
    <property type="project" value="TreeGrafter"/>
</dbReference>